<evidence type="ECO:0000256" key="2">
    <source>
        <dbReference type="ARBA" id="ARBA00022448"/>
    </source>
</evidence>
<dbReference type="PROSITE" id="PS51186">
    <property type="entry name" value="GNAT"/>
    <property type="match status" value="1"/>
</dbReference>
<evidence type="ECO:0000256" key="8">
    <source>
        <dbReference type="SAM" id="MobiDB-lite"/>
    </source>
</evidence>
<evidence type="ECO:0000313" key="12">
    <source>
        <dbReference type="Proteomes" id="UP001500236"/>
    </source>
</evidence>
<feature type="region of interest" description="Disordered" evidence="8">
    <location>
        <begin position="109"/>
        <end position="131"/>
    </location>
</feature>
<proteinExistence type="predicted"/>
<dbReference type="Pfam" id="PF00583">
    <property type="entry name" value="Acetyltransf_1"/>
    <property type="match status" value="1"/>
</dbReference>
<keyword evidence="2" id="KW-0813">Transport</keyword>
<dbReference type="SUPFAM" id="SSF55729">
    <property type="entry name" value="Acyl-CoA N-acyltransferases (Nat)"/>
    <property type="match status" value="1"/>
</dbReference>
<dbReference type="RefSeq" id="WP_344681327.1">
    <property type="nucleotide sequence ID" value="NZ_BAAAVT010000013.1"/>
</dbReference>
<keyword evidence="3 9" id="KW-0812">Transmembrane</keyword>
<keyword evidence="12" id="KW-1185">Reference proteome</keyword>
<dbReference type="Gene3D" id="1.10.287.70">
    <property type="match status" value="1"/>
</dbReference>
<dbReference type="PANTHER" id="PTHR11003">
    <property type="entry name" value="POTASSIUM CHANNEL, SUBFAMILY K"/>
    <property type="match status" value="1"/>
</dbReference>
<dbReference type="Gene3D" id="3.40.630.30">
    <property type="match status" value="1"/>
</dbReference>
<organism evidence="11 12">
    <name type="scientific">Nesterenkonia aethiopica</name>
    <dbReference type="NCBI Taxonomy" id="269144"/>
    <lineage>
        <taxon>Bacteria</taxon>
        <taxon>Bacillati</taxon>
        <taxon>Actinomycetota</taxon>
        <taxon>Actinomycetes</taxon>
        <taxon>Micrococcales</taxon>
        <taxon>Micrococcaceae</taxon>
        <taxon>Nesterenkonia</taxon>
    </lineage>
</organism>
<evidence type="ECO:0000313" key="11">
    <source>
        <dbReference type="EMBL" id="GAA3069107.1"/>
    </source>
</evidence>
<evidence type="ECO:0000256" key="1">
    <source>
        <dbReference type="ARBA" id="ARBA00004141"/>
    </source>
</evidence>
<evidence type="ECO:0000256" key="4">
    <source>
        <dbReference type="ARBA" id="ARBA00022989"/>
    </source>
</evidence>
<dbReference type="Pfam" id="PF07885">
    <property type="entry name" value="Ion_trans_2"/>
    <property type="match status" value="1"/>
</dbReference>
<feature type="transmembrane region" description="Helical" evidence="9">
    <location>
        <begin position="81"/>
        <end position="103"/>
    </location>
</feature>
<comment type="subcellular location">
    <subcellularLocation>
        <location evidence="1">Membrane</location>
        <topology evidence="1">Multi-pass membrane protein</topology>
    </subcellularLocation>
</comment>
<dbReference type="PANTHER" id="PTHR11003:SF335">
    <property type="entry name" value="POTASSIUM CHANNEL DOMAIN-CONTAINING PROTEIN"/>
    <property type="match status" value="1"/>
</dbReference>
<accession>A0ABP6M3Q7</accession>
<keyword evidence="5" id="KW-0406">Ion transport</keyword>
<evidence type="ECO:0000256" key="6">
    <source>
        <dbReference type="ARBA" id="ARBA00023136"/>
    </source>
</evidence>
<evidence type="ECO:0000259" key="10">
    <source>
        <dbReference type="PROSITE" id="PS51186"/>
    </source>
</evidence>
<evidence type="ECO:0000256" key="9">
    <source>
        <dbReference type="SAM" id="Phobius"/>
    </source>
</evidence>
<keyword evidence="7" id="KW-0407">Ion channel</keyword>
<dbReference type="InterPro" id="IPR013099">
    <property type="entry name" value="K_chnl_dom"/>
</dbReference>
<evidence type="ECO:0000256" key="7">
    <source>
        <dbReference type="ARBA" id="ARBA00023303"/>
    </source>
</evidence>
<dbReference type="InterPro" id="IPR016181">
    <property type="entry name" value="Acyl_CoA_acyltransferase"/>
</dbReference>
<dbReference type="InterPro" id="IPR000182">
    <property type="entry name" value="GNAT_dom"/>
</dbReference>
<reference evidence="12" key="1">
    <citation type="journal article" date="2019" name="Int. J. Syst. Evol. Microbiol.">
        <title>The Global Catalogue of Microorganisms (GCM) 10K type strain sequencing project: providing services to taxonomists for standard genome sequencing and annotation.</title>
        <authorList>
            <consortium name="The Broad Institute Genomics Platform"/>
            <consortium name="The Broad Institute Genome Sequencing Center for Infectious Disease"/>
            <person name="Wu L."/>
            <person name="Ma J."/>
        </authorList>
    </citation>
    <scope>NUCLEOTIDE SEQUENCE [LARGE SCALE GENOMIC DNA]</scope>
    <source>
        <strain evidence="12">JCM 14309</strain>
    </source>
</reference>
<sequence length="252" mass="27518">MLGLTLMLTRFLSALRTAWQDLVFRGALLSLLMLVLSATIFYTLSEGWPVLDALYFSVVSGLTVGYGDLVPSSPLAKVFTMLYALLAVGLFVTIAASLGGAFARNRSERRAGRRRRRRDGDSDSEPDVQVDGELDAEALEGLRVRVHPDGAASGWSPRSADGRESWVTATSSGRLVGFVRVIGDRDQDAVVLELLLDPEHHRLGETLVQRAAEMAREAGHRRLFADFSDPQDRAVFKACGFVRGSAGVRQLI</sequence>
<gene>
    <name evidence="11" type="ORF">GCM10010529_22050</name>
</gene>
<comment type="caution">
    <text evidence="11">The sequence shown here is derived from an EMBL/GenBank/DDBJ whole genome shotgun (WGS) entry which is preliminary data.</text>
</comment>
<evidence type="ECO:0000256" key="5">
    <source>
        <dbReference type="ARBA" id="ARBA00023065"/>
    </source>
</evidence>
<name>A0ABP6M3Q7_9MICC</name>
<feature type="transmembrane region" description="Helical" evidence="9">
    <location>
        <begin position="24"/>
        <end position="44"/>
    </location>
</feature>
<feature type="domain" description="N-acetyltransferase" evidence="10">
    <location>
        <begin position="126"/>
        <end position="252"/>
    </location>
</feature>
<keyword evidence="6 9" id="KW-0472">Membrane</keyword>
<dbReference type="SUPFAM" id="SSF81324">
    <property type="entry name" value="Voltage-gated potassium channels"/>
    <property type="match status" value="1"/>
</dbReference>
<evidence type="ECO:0000256" key="3">
    <source>
        <dbReference type="ARBA" id="ARBA00022692"/>
    </source>
</evidence>
<feature type="compositionally biased region" description="Acidic residues" evidence="8">
    <location>
        <begin position="122"/>
        <end position="131"/>
    </location>
</feature>
<dbReference type="InterPro" id="IPR003280">
    <property type="entry name" value="2pore_dom_K_chnl"/>
</dbReference>
<protein>
    <recommendedName>
        <fullName evidence="10">N-acetyltransferase domain-containing protein</fullName>
    </recommendedName>
</protein>
<dbReference type="EMBL" id="BAAAVT010000013">
    <property type="protein sequence ID" value="GAA3069107.1"/>
    <property type="molecule type" value="Genomic_DNA"/>
</dbReference>
<keyword evidence="4 9" id="KW-1133">Transmembrane helix</keyword>
<dbReference type="Proteomes" id="UP001500236">
    <property type="component" value="Unassembled WGS sequence"/>
</dbReference>